<dbReference type="Gene3D" id="1.25.40.10">
    <property type="entry name" value="Tetratricopeptide repeat domain"/>
    <property type="match status" value="4"/>
</dbReference>
<dbReference type="FunFam" id="1.25.40.10:FF:000158">
    <property type="entry name" value="pentatricopeptide repeat-containing protein At2g33680"/>
    <property type="match status" value="1"/>
</dbReference>
<evidence type="ECO:0000313" key="3">
    <source>
        <dbReference type="EMBL" id="KAH7443428.1"/>
    </source>
</evidence>
<keyword evidence="1" id="KW-0677">Repeat</keyword>
<reference evidence="3" key="1">
    <citation type="submission" date="2021-08" db="EMBL/GenBank/DDBJ databases">
        <title>WGS assembly of Ceratopteris richardii.</title>
        <authorList>
            <person name="Marchant D.B."/>
            <person name="Chen G."/>
            <person name="Jenkins J."/>
            <person name="Shu S."/>
            <person name="Leebens-Mack J."/>
            <person name="Grimwood J."/>
            <person name="Schmutz J."/>
            <person name="Soltis P."/>
            <person name="Soltis D."/>
            <person name="Chen Z.-H."/>
        </authorList>
    </citation>
    <scope>NUCLEOTIDE SEQUENCE</scope>
    <source>
        <strain evidence="3">Whitten #5841</strain>
        <tissue evidence="3">Leaf</tissue>
    </source>
</reference>
<dbReference type="PROSITE" id="PS51375">
    <property type="entry name" value="PPR"/>
    <property type="match status" value="5"/>
</dbReference>
<dbReference type="GO" id="GO:0009451">
    <property type="term" value="P:RNA modification"/>
    <property type="evidence" value="ECO:0007669"/>
    <property type="project" value="InterPro"/>
</dbReference>
<dbReference type="Pfam" id="PF01535">
    <property type="entry name" value="PPR"/>
    <property type="match status" value="3"/>
</dbReference>
<dbReference type="PANTHER" id="PTHR47926">
    <property type="entry name" value="PENTATRICOPEPTIDE REPEAT-CONTAINING PROTEIN"/>
    <property type="match status" value="1"/>
</dbReference>
<dbReference type="NCBIfam" id="TIGR00756">
    <property type="entry name" value="PPR"/>
    <property type="match status" value="5"/>
</dbReference>
<keyword evidence="4" id="KW-1185">Reference proteome</keyword>
<dbReference type="FunFam" id="1.25.40.10:FF:000285">
    <property type="entry name" value="Pentatricopeptide repeat-containing protein, chloroplastic"/>
    <property type="match status" value="1"/>
</dbReference>
<sequence length="637" mass="71542">MKVFCSTNMVSDGRSFLSELSNILFRCRKDRDKAVALHLVSCICEDGIDHHVTLANELVSLLVEIGSIGYAQQLFERLIYTSQESWNALIIGYIQGGNPSFAYALHHRLCQHEHARPTRQTSVALLNMCGQLRDLKKGEEIHLDIDRVGLLKLDIYVSTALLNMYTKCASLESARNLFDALSIRNVVTWTTLLAGYVEQGYGKEAITIFDRMCADGVSPNSITFVYVLRACNLMKDMKRAVEVHLEIEKRGMMDSNSFIGCALVDMYAKCGLLMESHQIFTRFCTPNVACWTALISGYTEQNFSEAAVQLFRQMQLEGMCPDFGSLVCALKACGKAGALLEGIKIHVDLNEQGLLERDHFACTTLLDMYAKCGYLGKARQVFDRLKVKSVVSWNALLAGYVEAQQAEDALKCFQKLQMEKIHPTAVTFICALRACAAIGAEDKGEEIHGQIERRGLLARDPLGNTLIHMYARCGSLRKAQKVFDKLLYRDIFSFTTLMMGYAQLGESDSVFDTFDKMLMEGVKPNPVTFLVLLTACNRAGLFIKSQTYYEAMSQKFGVCMTVKHSCCVVDLLSRIGHIENALDIMHKMKDLPDFVMWHAVHNACRKLGNMKVHEQVFQQAWCFERMNSTPNVACLTT</sequence>
<comment type="caution">
    <text evidence="3">The sequence shown here is derived from an EMBL/GenBank/DDBJ whole genome shotgun (WGS) entry which is preliminary data.</text>
</comment>
<feature type="repeat" description="PPR" evidence="2">
    <location>
        <begin position="185"/>
        <end position="219"/>
    </location>
</feature>
<dbReference type="Proteomes" id="UP000825935">
    <property type="component" value="Chromosome 2"/>
</dbReference>
<feature type="repeat" description="PPR" evidence="2">
    <location>
        <begin position="287"/>
        <end position="321"/>
    </location>
</feature>
<gene>
    <name evidence="3" type="ORF">KP509_02G034000</name>
</gene>
<dbReference type="AlphaFoldDB" id="A0A8T2V8L2"/>
<evidence type="ECO:0000256" key="2">
    <source>
        <dbReference type="PROSITE-ProRule" id="PRU00708"/>
    </source>
</evidence>
<evidence type="ECO:0000313" key="4">
    <source>
        <dbReference type="Proteomes" id="UP000825935"/>
    </source>
</evidence>
<dbReference type="InterPro" id="IPR046960">
    <property type="entry name" value="PPR_At4g14850-like_plant"/>
</dbReference>
<feature type="repeat" description="PPR" evidence="2">
    <location>
        <begin position="389"/>
        <end position="423"/>
    </location>
</feature>
<evidence type="ECO:0008006" key="5">
    <source>
        <dbReference type="Google" id="ProtNLM"/>
    </source>
</evidence>
<dbReference type="OrthoDB" id="1859199at2759"/>
<dbReference type="GO" id="GO:0003723">
    <property type="term" value="F:RNA binding"/>
    <property type="evidence" value="ECO:0007669"/>
    <property type="project" value="InterPro"/>
</dbReference>
<organism evidence="3 4">
    <name type="scientific">Ceratopteris richardii</name>
    <name type="common">Triangle waterfern</name>
    <dbReference type="NCBI Taxonomy" id="49495"/>
    <lineage>
        <taxon>Eukaryota</taxon>
        <taxon>Viridiplantae</taxon>
        <taxon>Streptophyta</taxon>
        <taxon>Embryophyta</taxon>
        <taxon>Tracheophyta</taxon>
        <taxon>Polypodiopsida</taxon>
        <taxon>Polypodiidae</taxon>
        <taxon>Polypodiales</taxon>
        <taxon>Pteridineae</taxon>
        <taxon>Pteridaceae</taxon>
        <taxon>Parkerioideae</taxon>
        <taxon>Ceratopteris</taxon>
    </lineage>
</organism>
<dbReference type="OMA" id="VSCICED"/>
<dbReference type="PANTHER" id="PTHR47926:SF382">
    <property type="entry name" value="PENTACOTRIPEPTIDE-REPEAT REGION OF PRORP DOMAIN-CONTAINING PROTEIN"/>
    <property type="match status" value="1"/>
</dbReference>
<dbReference type="Pfam" id="PF13041">
    <property type="entry name" value="PPR_2"/>
    <property type="match status" value="3"/>
</dbReference>
<accession>A0A8T2V8L2</accession>
<dbReference type="InterPro" id="IPR011990">
    <property type="entry name" value="TPR-like_helical_dom_sf"/>
</dbReference>
<proteinExistence type="predicted"/>
<name>A0A8T2V8L2_CERRI</name>
<dbReference type="GO" id="GO:0048731">
    <property type="term" value="P:system development"/>
    <property type="evidence" value="ECO:0007669"/>
    <property type="project" value="UniProtKB-ARBA"/>
</dbReference>
<evidence type="ECO:0000256" key="1">
    <source>
        <dbReference type="ARBA" id="ARBA00022737"/>
    </source>
</evidence>
<dbReference type="InterPro" id="IPR002885">
    <property type="entry name" value="PPR_rpt"/>
</dbReference>
<feature type="repeat" description="PPR" evidence="2">
    <location>
        <begin position="490"/>
        <end position="524"/>
    </location>
</feature>
<protein>
    <recommendedName>
        <fullName evidence="5">Pentatricopeptide repeat-containing protein</fullName>
    </recommendedName>
</protein>
<dbReference type="FunFam" id="1.25.40.10:FF:000381">
    <property type="entry name" value="Pentatricopeptide repeat-containing protein"/>
    <property type="match status" value="1"/>
</dbReference>
<dbReference type="EMBL" id="CM035407">
    <property type="protein sequence ID" value="KAH7443428.1"/>
    <property type="molecule type" value="Genomic_DNA"/>
</dbReference>
<feature type="repeat" description="PPR" evidence="2">
    <location>
        <begin position="358"/>
        <end position="388"/>
    </location>
</feature>